<proteinExistence type="predicted"/>
<feature type="compositionally biased region" description="Low complexity" evidence="1">
    <location>
        <begin position="725"/>
        <end position="740"/>
    </location>
</feature>
<feature type="compositionally biased region" description="Acidic residues" evidence="1">
    <location>
        <begin position="61"/>
        <end position="75"/>
    </location>
</feature>
<feature type="compositionally biased region" description="Polar residues" evidence="1">
    <location>
        <begin position="692"/>
        <end position="706"/>
    </location>
</feature>
<accession>A0ABR2YC17</accession>
<feature type="compositionally biased region" description="Basic and acidic residues" evidence="1">
    <location>
        <begin position="966"/>
        <end position="978"/>
    </location>
</feature>
<evidence type="ECO:0000313" key="3">
    <source>
        <dbReference type="Proteomes" id="UP001491310"/>
    </source>
</evidence>
<name>A0ABR2YC17_9CHLO</name>
<feature type="compositionally biased region" description="Low complexity" evidence="1">
    <location>
        <begin position="668"/>
        <end position="681"/>
    </location>
</feature>
<evidence type="ECO:0000256" key="1">
    <source>
        <dbReference type="SAM" id="MobiDB-lite"/>
    </source>
</evidence>
<dbReference type="Proteomes" id="UP001491310">
    <property type="component" value="Unassembled WGS sequence"/>
</dbReference>
<feature type="compositionally biased region" description="Polar residues" evidence="1">
    <location>
        <begin position="900"/>
        <end position="921"/>
    </location>
</feature>
<feature type="region of interest" description="Disordered" evidence="1">
    <location>
        <begin position="606"/>
        <end position="706"/>
    </location>
</feature>
<feature type="compositionally biased region" description="Polar residues" evidence="1">
    <location>
        <begin position="753"/>
        <end position="762"/>
    </location>
</feature>
<feature type="region of interest" description="Disordered" evidence="1">
    <location>
        <begin position="30"/>
        <end position="90"/>
    </location>
</feature>
<keyword evidence="3" id="KW-1185">Reference proteome</keyword>
<evidence type="ECO:0000313" key="2">
    <source>
        <dbReference type="EMBL" id="KAK9902057.1"/>
    </source>
</evidence>
<comment type="caution">
    <text evidence="2">The sequence shown here is derived from an EMBL/GenBank/DDBJ whole genome shotgun (WGS) entry which is preliminary data.</text>
</comment>
<dbReference type="EMBL" id="JALJOT010000016">
    <property type="protein sequence ID" value="KAK9902057.1"/>
    <property type="molecule type" value="Genomic_DNA"/>
</dbReference>
<sequence>MAASNTAHGEASLLGLDEFLDPDIQKILDEADLMEASDDDDEGTERGVGSEVEYSKGSDSSSEDSDGDSEATEDEMVGKDPAADRYEDMEISSLSPIQDISLQLPAALTAKDTQPSGPSPARLQMPQSLLLPASPEDEPIGCRTRTRLPMQHISLDDLDALLGEEGDELFDEEGEHYNTFLRVMRGEADPLELYDGEDDDEDFELDWDELMRTNFDNPIDEGPSQPAAAPRRSTRIRKYVYAPKHMRPGHQERPLQSTLLLQARRLKQLIPGSKQLPLLPALLQPPPHELPQPPRLPPAQAAVAIALGGAFLPRGAPSHTAVAMGGTGMPQGAPYQAGVAMGGTPVPRAPPPVAAAGGLQAGWKPEQVAQLHRQVEQHVQLLVTTFAAAAKLPGPPPFVTSAGQLIHKLQALPPSIRSWPLVGSVVHAVTNASSMEGAVEAMAQLPACFNASLLPAEGGVSLERDWLPSEDELLARGILRFGQDTGRLRQYFLPGRLASEIPPRIRQRLTARAGDNPVKAAVAHIRGPLTALEIAHIEAGLTYYGRQAKRWELIAVQFMPYRSGTLLARLWSNRAKAKEEDSAPAHTESTPQDIAPQVHWTLLSGQPNQAQQPATAQQPPAAAMQLPPQLPHGGMLPLKTAAPVPTKQPAGQSAPRQKRKYTRRKDAQPAAPAVPSQQLSPLGFPPHAGQLMPQQQSASVSHQQLDSGLQGMPLESLAPEGVAMSPQPSDISISPLSPLDGDSPELRDAATGEANTTPGMTTRSKRRKPRKPQGAEELLAADEAAAEHGADKDGDAVRDPFDEFSAHRRRALASALTASDFGGQPQRQPLAAAERELRLQAAAAEARLDKELRGRPAVVLAAMGRAPERLPLVEDRLRAGLADLPGHTAPSRPVRGRSAGAQSQSTSHPGQAGAPSTSGEQPSGEHQIGGALPRGDSVHGPTDFASHFAAQRKSAAGTAAEQPGSGREDGAAARKAPEKMSDADFIIDGILTHWTQNEDRDIMYTAWQQGGTLDEADCSRIAALPLDPALAWPLPRTPLQIRARLDWLLERFQKQTG</sequence>
<reference evidence="2 3" key="1">
    <citation type="journal article" date="2024" name="Nat. Commun.">
        <title>Phylogenomics reveals the evolutionary origins of lichenization in chlorophyte algae.</title>
        <authorList>
            <person name="Puginier C."/>
            <person name="Libourel C."/>
            <person name="Otte J."/>
            <person name="Skaloud P."/>
            <person name="Haon M."/>
            <person name="Grisel S."/>
            <person name="Petersen M."/>
            <person name="Berrin J.G."/>
            <person name="Delaux P.M."/>
            <person name="Dal Grande F."/>
            <person name="Keller J."/>
        </authorList>
    </citation>
    <scope>NUCLEOTIDE SEQUENCE [LARGE SCALE GENOMIC DNA]</scope>
    <source>
        <strain evidence="2 3">SAG 216-7</strain>
    </source>
</reference>
<feature type="region of interest" description="Disordered" evidence="1">
    <location>
        <begin position="883"/>
        <end position="978"/>
    </location>
</feature>
<feature type="compositionally biased region" description="Low complexity" evidence="1">
    <location>
        <begin position="606"/>
        <end position="627"/>
    </location>
</feature>
<feature type="compositionally biased region" description="Acidic residues" evidence="1">
    <location>
        <begin position="30"/>
        <end position="43"/>
    </location>
</feature>
<evidence type="ECO:0008006" key="4">
    <source>
        <dbReference type="Google" id="ProtNLM"/>
    </source>
</evidence>
<gene>
    <name evidence="2" type="ORF">WJX75_002904</name>
</gene>
<organism evidence="2 3">
    <name type="scientific">Coccomyxa subellipsoidea</name>
    <dbReference type="NCBI Taxonomy" id="248742"/>
    <lineage>
        <taxon>Eukaryota</taxon>
        <taxon>Viridiplantae</taxon>
        <taxon>Chlorophyta</taxon>
        <taxon>core chlorophytes</taxon>
        <taxon>Trebouxiophyceae</taxon>
        <taxon>Trebouxiophyceae incertae sedis</taxon>
        <taxon>Coccomyxaceae</taxon>
        <taxon>Coccomyxa</taxon>
    </lineage>
</organism>
<protein>
    <recommendedName>
        <fullName evidence="4">Myb-like domain-containing protein</fullName>
    </recommendedName>
</protein>
<feature type="compositionally biased region" description="Low complexity" evidence="1">
    <location>
        <begin position="50"/>
        <end position="60"/>
    </location>
</feature>
<feature type="region of interest" description="Disordered" evidence="1">
    <location>
        <begin position="719"/>
        <end position="775"/>
    </location>
</feature>
<feature type="compositionally biased region" description="Basic and acidic residues" evidence="1">
    <location>
        <begin position="76"/>
        <end position="88"/>
    </location>
</feature>